<keyword evidence="3" id="KW-1185">Reference proteome</keyword>
<evidence type="ECO:0000313" key="3">
    <source>
        <dbReference type="Proteomes" id="UP001633002"/>
    </source>
</evidence>
<evidence type="ECO:0000256" key="1">
    <source>
        <dbReference type="SAM" id="MobiDB-lite"/>
    </source>
</evidence>
<name>A0ABD3ID47_9MARC</name>
<organism evidence="2 3">
    <name type="scientific">Riccia sorocarpa</name>
    <dbReference type="NCBI Taxonomy" id="122646"/>
    <lineage>
        <taxon>Eukaryota</taxon>
        <taxon>Viridiplantae</taxon>
        <taxon>Streptophyta</taxon>
        <taxon>Embryophyta</taxon>
        <taxon>Marchantiophyta</taxon>
        <taxon>Marchantiopsida</taxon>
        <taxon>Marchantiidae</taxon>
        <taxon>Marchantiales</taxon>
        <taxon>Ricciaceae</taxon>
        <taxon>Riccia</taxon>
    </lineage>
</organism>
<evidence type="ECO:0000313" key="2">
    <source>
        <dbReference type="EMBL" id="KAL3700469.1"/>
    </source>
</evidence>
<dbReference type="EMBL" id="JBJQOH010000001">
    <property type="protein sequence ID" value="KAL3700469.1"/>
    <property type="molecule type" value="Genomic_DNA"/>
</dbReference>
<feature type="region of interest" description="Disordered" evidence="1">
    <location>
        <begin position="1"/>
        <end position="46"/>
    </location>
</feature>
<comment type="caution">
    <text evidence="2">The sequence shown here is derived from an EMBL/GenBank/DDBJ whole genome shotgun (WGS) entry which is preliminary data.</text>
</comment>
<dbReference type="AlphaFoldDB" id="A0ABD3ID47"/>
<reference evidence="2 3" key="1">
    <citation type="submission" date="2024-09" db="EMBL/GenBank/DDBJ databases">
        <title>Chromosome-scale assembly of Riccia sorocarpa.</title>
        <authorList>
            <person name="Paukszto L."/>
        </authorList>
    </citation>
    <scope>NUCLEOTIDE SEQUENCE [LARGE SCALE GENOMIC DNA]</scope>
    <source>
        <strain evidence="2">LP-2024</strain>
        <tissue evidence="2">Aerial parts of the thallus</tissue>
    </source>
</reference>
<sequence length="176" mass="18875">MAEADDSVTSRPEGESPPIETSEGPRHSGGDVVTPESRSSSVVKRGILRSPLSKGIKLNLFGKEGDSGESGERFRAQAERIFMLEQPESVHLCASEVGEREGEEGIVRSNPFAMSELGQSSQDAPSPEGSNSGRKDQHFSNLEEVSDRDTAPAESPKSGGVLHSVNFLLITSFHTH</sequence>
<feature type="compositionally biased region" description="Basic and acidic residues" evidence="1">
    <location>
        <begin position="63"/>
        <end position="74"/>
    </location>
</feature>
<feature type="compositionally biased region" description="Polar residues" evidence="1">
    <location>
        <begin position="117"/>
        <end position="132"/>
    </location>
</feature>
<accession>A0ABD3ID47</accession>
<proteinExistence type="predicted"/>
<feature type="region of interest" description="Disordered" evidence="1">
    <location>
        <begin position="55"/>
        <end position="74"/>
    </location>
</feature>
<dbReference type="Proteomes" id="UP001633002">
    <property type="component" value="Unassembled WGS sequence"/>
</dbReference>
<feature type="region of interest" description="Disordered" evidence="1">
    <location>
        <begin position="98"/>
        <end position="160"/>
    </location>
</feature>
<protein>
    <submittedName>
        <fullName evidence="2">Uncharacterized protein</fullName>
    </submittedName>
</protein>
<gene>
    <name evidence="2" type="ORF">R1sor_018491</name>
</gene>